<dbReference type="RefSeq" id="WP_199870267.1">
    <property type="nucleotide sequence ID" value="NZ_JAAGPU010000021.1"/>
</dbReference>
<dbReference type="PROSITE" id="PS51186">
    <property type="entry name" value="GNAT"/>
    <property type="match status" value="1"/>
</dbReference>
<dbReference type="Pfam" id="PF13302">
    <property type="entry name" value="Acetyltransf_3"/>
    <property type="match status" value="1"/>
</dbReference>
<comment type="similarity">
    <text evidence="3">Belongs to the acetyltransferase family. RimJ subfamily.</text>
</comment>
<dbReference type="InterPro" id="IPR016181">
    <property type="entry name" value="Acyl_CoA_acyltransferase"/>
</dbReference>
<protein>
    <submittedName>
        <fullName evidence="5">GNAT family N-acetyltransferase</fullName>
    </submittedName>
</protein>
<dbReference type="InterPro" id="IPR000182">
    <property type="entry name" value="GNAT_dom"/>
</dbReference>
<sequence length="184" mass="21601">MKHKGTVLLETDRLILRKFEYTDSIDMFKNWGSDDKVTKYLSWQTHRDIKDSEEILNLWISKYEDISDYNWVIELKDIKEAIGNISIVKLEDANEACEIGYCISSQYWNKGITTEAFKAIIKYLFEEVGMNRICAKHDIDNVASGKVMQKCGMTYEGTLREVQIRNNRYSSLAVYSILKREWKN</sequence>
<dbReference type="AlphaFoldDB" id="A0A6M0H7E7"/>
<organism evidence="5 6">
    <name type="scientific">Clostridium senegalense</name>
    <dbReference type="NCBI Taxonomy" id="1465809"/>
    <lineage>
        <taxon>Bacteria</taxon>
        <taxon>Bacillati</taxon>
        <taxon>Bacillota</taxon>
        <taxon>Clostridia</taxon>
        <taxon>Eubacteriales</taxon>
        <taxon>Clostridiaceae</taxon>
        <taxon>Clostridium</taxon>
    </lineage>
</organism>
<name>A0A6M0H7E7_9CLOT</name>
<evidence type="ECO:0000313" key="5">
    <source>
        <dbReference type="EMBL" id="NEU05492.1"/>
    </source>
</evidence>
<evidence type="ECO:0000256" key="3">
    <source>
        <dbReference type="ARBA" id="ARBA00038502"/>
    </source>
</evidence>
<comment type="caution">
    <text evidence="5">The sequence shown here is derived from an EMBL/GenBank/DDBJ whole genome shotgun (WGS) entry which is preliminary data.</text>
</comment>
<dbReference type="Proteomes" id="UP000481872">
    <property type="component" value="Unassembled WGS sequence"/>
</dbReference>
<keyword evidence="1 5" id="KW-0808">Transferase</keyword>
<dbReference type="PANTHER" id="PTHR43792">
    <property type="entry name" value="GNAT FAMILY, PUTATIVE (AFU_ORTHOLOGUE AFUA_3G00765)-RELATED-RELATED"/>
    <property type="match status" value="1"/>
</dbReference>
<evidence type="ECO:0000313" key="6">
    <source>
        <dbReference type="Proteomes" id="UP000481872"/>
    </source>
</evidence>
<dbReference type="PANTHER" id="PTHR43792:SF8">
    <property type="entry name" value="[RIBOSOMAL PROTEIN US5]-ALANINE N-ACETYLTRANSFERASE"/>
    <property type="match status" value="1"/>
</dbReference>
<evidence type="ECO:0000256" key="2">
    <source>
        <dbReference type="ARBA" id="ARBA00023315"/>
    </source>
</evidence>
<gene>
    <name evidence="5" type="ORF">G3M99_11640</name>
</gene>
<dbReference type="Gene3D" id="3.40.630.30">
    <property type="match status" value="1"/>
</dbReference>
<feature type="domain" description="N-acetyltransferase" evidence="4">
    <location>
        <begin position="14"/>
        <end position="181"/>
    </location>
</feature>
<dbReference type="EMBL" id="JAAGPU010000021">
    <property type="protein sequence ID" value="NEU05492.1"/>
    <property type="molecule type" value="Genomic_DNA"/>
</dbReference>
<proteinExistence type="inferred from homology"/>
<reference evidence="5 6" key="1">
    <citation type="submission" date="2020-02" db="EMBL/GenBank/DDBJ databases">
        <title>Genome assembly of a novel Clostridium senegalense strain.</title>
        <authorList>
            <person name="Gupta T.B."/>
            <person name="Jauregui R."/>
            <person name="Maclean P."/>
            <person name="Nawarathana A."/>
            <person name="Brightwell G."/>
        </authorList>
    </citation>
    <scope>NUCLEOTIDE SEQUENCE [LARGE SCALE GENOMIC DNA]</scope>
    <source>
        <strain evidence="5 6">AGRFS4</strain>
    </source>
</reference>
<evidence type="ECO:0000256" key="1">
    <source>
        <dbReference type="ARBA" id="ARBA00022679"/>
    </source>
</evidence>
<dbReference type="InterPro" id="IPR051531">
    <property type="entry name" value="N-acetyltransferase"/>
</dbReference>
<accession>A0A6M0H7E7</accession>
<dbReference type="SUPFAM" id="SSF55729">
    <property type="entry name" value="Acyl-CoA N-acyltransferases (Nat)"/>
    <property type="match status" value="1"/>
</dbReference>
<keyword evidence="6" id="KW-1185">Reference proteome</keyword>
<evidence type="ECO:0000259" key="4">
    <source>
        <dbReference type="PROSITE" id="PS51186"/>
    </source>
</evidence>
<dbReference type="GO" id="GO:0016747">
    <property type="term" value="F:acyltransferase activity, transferring groups other than amino-acyl groups"/>
    <property type="evidence" value="ECO:0007669"/>
    <property type="project" value="InterPro"/>
</dbReference>
<keyword evidence="2" id="KW-0012">Acyltransferase</keyword>